<evidence type="ECO:0000256" key="1">
    <source>
        <dbReference type="SAM" id="Coils"/>
    </source>
</evidence>
<feature type="coiled-coil region" evidence="1">
    <location>
        <begin position="52"/>
        <end position="79"/>
    </location>
</feature>
<dbReference type="GeneID" id="28856375"/>
<accession>A0A179F9C7</accession>
<dbReference type="AlphaFoldDB" id="A0A179F9C7"/>
<reference evidence="2 3" key="1">
    <citation type="journal article" date="2016" name="PLoS Pathog.">
        <title>Biosynthesis of antibiotic leucinostatins in bio-control fungus Purpureocillium lilacinum and their inhibition on phytophthora revealed by genome mining.</title>
        <authorList>
            <person name="Wang G."/>
            <person name="Liu Z."/>
            <person name="Lin R."/>
            <person name="Li E."/>
            <person name="Mao Z."/>
            <person name="Ling J."/>
            <person name="Yang Y."/>
            <person name="Yin W.B."/>
            <person name="Xie B."/>
        </authorList>
    </citation>
    <scope>NUCLEOTIDE SEQUENCE [LARGE SCALE GENOMIC DNA]</scope>
    <source>
        <strain evidence="2">170</strain>
    </source>
</reference>
<comment type="caution">
    <text evidence="2">The sequence shown here is derived from an EMBL/GenBank/DDBJ whole genome shotgun (WGS) entry which is preliminary data.</text>
</comment>
<name>A0A179F9C7_METCM</name>
<dbReference type="OrthoDB" id="3330436at2759"/>
<dbReference type="Proteomes" id="UP000078397">
    <property type="component" value="Unassembled WGS sequence"/>
</dbReference>
<keyword evidence="1" id="KW-0175">Coiled coil</keyword>
<gene>
    <name evidence="2" type="ORF">VFPPC_14613</name>
</gene>
<keyword evidence="3" id="KW-1185">Reference proteome</keyword>
<sequence length="403" mass="44799">MTLGNPFYTPPILFRGGDVYHKKSFLEEANDIIERLDPMTWLTDNPERAQRITQLGTQIQQLNSEVVEIDKRMVNAKLDKALDLVLQQAKQPTAEAYLAEVKKNLDKSQQEEWANAMANYEGKEWWVKACAIIGGTLGTDFLLKFAGYPEQATLKELFTSIVLRWDGAPTSRALSMFLRDWYQKFRGGPGLIPERPIGPGEIHVQGMNPLQEMNAAAANLAERGAARELVLVAEREVAFGSRIAARLGGVALDILGGAVAYVAIDAIVNLCERGEYINMEHDACVSRLTMARINKVFKLLDRLYTSISTVSDLQAEANAETNPDKRAWGLESAAKQGKKAGNELIEMLKDATYSKVYDQLAADDAQYKLYTKDDLPKDELIKKTTEALTGQVKKEAEAQGLKK</sequence>
<evidence type="ECO:0000313" key="2">
    <source>
        <dbReference type="EMBL" id="OAQ61709.1"/>
    </source>
</evidence>
<dbReference type="RefSeq" id="XP_018139413.1">
    <property type="nucleotide sequence ID" value="XM_018292381.1"/>
</dbReference>
<proteinExistence type="predicted"/>
<dbReference type="KEGG" id="pchm:VFPPC_14613"/>
<dbReference type="EMBL" id="LSBJ02000007">
    <property type="protein sequence ID" value="OAQ61709.1"/>
    <property type="molecule type" value="Genomic_DNA"/>
</dbReference>
<organism evidence="2 3">
    <name type="scientific">Pochonia chlamydosporia 170</name>
    <dbReference type="NCBI Taxonomy" id="1380566"/>
    <lineage>
        <taxon>Eukaryota</taxon>
        <taxon>Fungi</taxon>
        <taxon>Dikarya</taxon>
        <taxon>Ascomycota</taxon>
        <taxon>Pezizomycotina</taxon>
        <taxon>Sordariomycetes</taxon>
        <taxon>Hypocreomycetidae</taxon>
        <taxon>Hypocreales</taxon>
        <taxon>Clavicipitaceae</taxon>
        <taxon>Pochonia</taxon>
    </lineage>
</organism>
<protein>
    <submittedName>
        <fullName evidence="2">Uncharacterized protein</fullName>
    </submittedName>
</protein>
<evidence type="ECO:0000313" key="3">
    <source>
        <dbReference type="Proteomes" id="UP000078397"/>
    </source>
</evidence>